<protein>
    <submittedName>
        <fullName evidence="1">DUF1893 domain-containing protein</fullName>
    </submittedName>
</protein>
<dbReference type="EMBL" id="JACOQK010000001">
    <property type="protein sequence ID" value="MBC5787312.1"/>
    <property type="molecule type" value="Genomic_DNA"/>
</dbReference>
<dbReference type="Proteomes" id="UP000649151">
    <property type="component" value="Unassembled WGS sequence"/>
</dbReference>
<comment type="caution">
    <text evidence="1">The sequence shown here is derived from an EMBL/GenBank/DDBJ whole genome shotgun (WGS) entry which is preliminary data.</text>
</comment>
<proteinExistence type="predicted"/>
<dbReference type="InterPro" id="IPR016193">
    <property type="entry name" value="Cytidine_deaminase-like"/>
</dbReference>
<dbReference type="RefSeq" id="WP_186996322.1">
    <property type="nucleotide sequence ID" value="NZ_JACOQK010000001.1"/>
</dbReference>
<dbReference type="InterPro" id="IPR015067">
    <property type="entry name" value="DUF1893_TM1506-like"/>
</dbReference>
<dbReference type="SUPFAM" id="SSF53927">
    <property type="entry name" value="Cytidine deaminase-like"/>
    <property type="match status" value="1"/>
</dbReference>
<reference evidence="1 2" key="1">
    <citation type="submission" date="2020-08" db="EMBL/GenBank/DDBJ databases">
        <title>Genome public.</title>
        <authorList>
            <person name="Liu C."/>
            <person name="Sun Q."/>
        </authorList>
    </citation>
    <scope>NUCLEOTIDE SEQUENCE [LARGE SCALE GENOMIC DNA]</scope>
    <source>
        <strain evidence="1 2">NSJ-27</strain>
    </source>
</reference>
<gene>
    <name evidence="1" type="ORF">H8Z77_04630</name>
</gene>
<accession>A0ABR7IQC0</accession>
<keyword evidence="2" id="KW-1185">Reference proteome</keyword>
<dbReference type="Gene3D" id="3.40.140.30">
    <property type="entry name" value="Hypothetical protein TM1506"/>
    <property type="match status" value="1"/>
</dbReference>
<evidence type="ECO:0000313" key="2">
    <source>
        <dbReference type="Proteomes" id="UP000649151"/>
    </source>
</evidence>
<dbReference type="InterPro" id="IPR037081">
    <property type="entry name" value="Hyp_TM1506"/>
</dbReference>
<evidence type="ECO:0000313" key="1">
    <source>
        <dbReference type="EMBL" id="MBC5787312.1"/>
    </source>
</evidence>
<sequence>MNNLQKAKEILLQQPYTCVVCKEDTMYTSQSRGVVPLVEWIQSGTDLTGFSAADKVIGKASALLFVMLGITAVYTPVVSEKAAEVFTQYGIELEYGQKVPMIINRAGTGPCPMENAVEGISDPETALQKIQQTLIELNIK</sequence>
<name>A0ABR7IQC0_9CLOT</name>
<dbReference type="Pfam" id="PF08973">
    <property type="entry name" value="TM1506"/>
    <property type="match status" value="1"/>
</dbReference>
<organism evidence="1 2">
    <name type="scientific">Clostridium facile</name>
    <dbReference type="NCBI Taxonomy" id="2763035"/>
    <lineage>
        <taxon>Bacteria</taxon>
        <taxon>Bacillati</taxon>
        <taxon>Bacillota</taxon>
        <taxon>Clostridia</taxon>
        <taxon>Eubacteriales</taxon>
        <taxon>Clostridiaceae</taxon>
        <taxon>Clostridium</taxon>
    </lineage>
</organism>